<keyword evidence="3" id="KW-0378">Hydrolase</keyword>
<feature type="domain" description="Endonuclease/exonuclease/phosphatase" evidence="2">
    <location>
        <begin position="55"/>
        <end position="352"/>
    </location>
</feature>
<keyword evidence="3" id="KW-0255">Endonuclease</keyword>
<feature type="chain" id="PRO_5002428340" evidence="1">
    <location>
        <begin position="23"/>
        <end position="362"/>
    </location>
</feature>
<dbReference type="InterPro" id="IPR036691">
    <property type="entry name" value="Endo/exonu/phosph_ase_sf"/>
</dbReference>
<organism evidence="3 4">
    <name type="scientific">Geofilum rubicundum JCM 15548</name>
    <dbReference type="NCBI Taxonomy" id="1236989"/>
    <lineage>
        <taxon>Bacteria</taxon>
        <taxon>Pseudomonadati</taxon>
        <taxon>Bacteroidota</taxon>
        <taxon>Bacteroidia</taxon>
        <taxon>Marinilabiliales</taxon>
        <taxon>Marinilabiliaceae</taxon>
        <taxon>Geofilum</taxon>
    </lineage>
</organism>
<dbReference type="EMBL" id="BAZW01000007">
    <property type="protein sequence ID" value="GAO29278.1"/>
    <property type="molecule type" value="Genomic_DNA"/>
</dbReference>
<dbReference type="PANTHER" id="PTHR14859:SF1">
    <property type="entry name" value="PGAP2-INTERACTING PROTEIN"/>
    <property type="match status" value="1"/>
</dbReference>
<dbReference type="Pfam" id="PF03372">
    <property type="entry name" value="Exo_endo_phos"/>
    <property type="match status" value="1"/>
</dbReference>
<dbReference type="GO" id="GO:0004519">
    <property type="term" value="F:endonuclease activity"/>
    <property type="evidence" value="ECO:0007669"/>
    <property type="project" value="UniProtKB-KW"/>
</dbReference>
<dbReference type="PANTHER" id="PTHR14859">
    <property type="entry name" value="CALCOFLUOR WHITE HYPERSENSITIVE PROTEIN PRECURSOR"/>
    <property type="match status" value="1"/>
</dbReference>
<comment type="caution">
    <text evidence="3">The sequence shown here is derived from an EMBL/GenBank/DDBJ whole genome shotgun (WGS) entry which is preliminary data.</text>
</comment>
<dbReference type="GO" id="GO:0006506">
    <property type="term" value="P:GPI anchor biosynthetic process"/>
    <property type="evidence" value="ECO:0007669"/>
    <property type="project" value="TreeGrafter"/>
</dbReference>
<protein>
    <submittedName>
        <fullName evidence="3">Endonuclease/Exonuclease/phosphatase family protein</fullName>
    </submittedName>
</protein>
<proteinExistence type="predicted"/>
<dbReference type="GO" id="GO:0016020">
    <property type="term" value="C:membrane"/>
    <property type="evidence" value="ECO:0007669"/>
    <property type="project" value="GOC"/>
</dbReference>
<evidence type="ECO:0000313" key="4">
    <source>
        <dbReference type="Proteomes" id="UP000032900"/>
    </source>
</evidence>
<dbReference type="RefSeq" id="WP_062123364.1">
    <property type="nucleotide sequence ID" value="NZ_BAZW01000007.1"/>
</dbReference>
<dbReference type="PROSITE" id="PS51257">
    <property type="entry name" value="PROKAR_LIPOPROTEIN"/>
    <property type="match status" value="1"/>
</dbReference>
<gene>
    <name evidence="3" type="ORF">JCM15548_11449</name>
</gene>
<dbReference type="SUPFAM" id="SSF56219">
    <property type="entry name" value="DNase I-like"/>
    <property type="match status" value="1"/>
</dbReference>
<dbReference type="Gene3D" id="3.60.10.10">
    <property type="entry name" value="Endonuclease/exonuclease/phosphatase"/>
    <property type="match status" value="1"/>
</dbReference>
<evidence type="ECO:0000313" key="3">
    <source>
        <dbReference type="EMBL" id="GAO29278.1"/>
    </source>
</evidence>
<dbReference type="GO" id="GO:0004527">
    <property type="term" value="F:exonuclease activity"/>
    <property type="evidence" value="ECO:0007669"/>
    <property type="project" value="UniProtKB-KW"/>
</dbReference>
<accession>A0A0E9LVE1</accession>
<reference evidence="3 4" key="1">
    <citation type="journal article" date="2015" name="Microbes Environ.">
        <title>Distribution and evolution of nitrogen fixation genes in the phylum bacteroidetes.</title>
        <authorList>
            <person name="Inoue J."/>
            <person name="Oshima K."/>
            <person name="Suda W."/>
            <person name="Sakamoto M."/>
            <person name="Iino T."/>
            <person name="Noda S."/>
            <person name="Hongoh Y."/>
            <person name="Hattori M."/>
            <person name="Ohkuma M."/>
        </authorList>
    </citation>
    <scope>NUCLEOTIDE SEQUENCE [LARGE SCALE GENOMIC DNA]</scope>
    <source>
        <strain evidence="3">JCM 15548</strain>
    </source>
</reference>
<evidence type="ECO:0000259" key="2">
    <source>
        <dbReference type="Pfam" id="PF03372"/>
    </source>
</evidence>
<keyword evidence="1" id="KW-0732">Signal</keyword>
<dbReference type="OrthoDB" id="712861at2"/>
<dbReference type="STRING" id="1236989.JCM15548_11449"/>
<keyword evidence="3" id="KW-0540">Nuclease</keyword>
<sequence length="362" mass="40943">MRFFKRFCLLLSSILVFGLFLACDPFGTQLTQEDVTYYISEGASPAPGRDTLEVMTWNLKFGGGRIEFFFDCFGDRVVMTSDEVQGHLEGITAFINETQPDILMVQEVDVQSKRSAFVDQVQWVLDHTEFQYAFYTPQWKASYIPSDGLGRMNSGLAIFSRWPISEGRRMALPLIGEQSCLVQYFYLKRCLQTCVVDIHGQKITLLNTHTAAYAQDGTKKKQLDLIFERLQDLASRGEPFIFAGDLNALPPGTTQTKGFPDSVCPPGEFEADDYSAETDWLSPFYGAFSSAVPLSDYQRNNAPYFTHTVDGIGRWNRKLDYLFTNRTFVDESDVTYQSFEAGGFDTFGLSDHCPLSVNYVLK</sequence>
<keyword evidence="4" id="KW-1185">Reference proteome</keyword>
<evidence type="ECO:0000256" key="1">
    <source>
        <dbReference type="SAM" id="SignalP"/>
    </source>
</evidence>
<dbReference type="InterPro" id="IPR051916">
    <property type="entry name" value="GPI-anchor_lipid_remodeler"/>
</dbReference>
<dbReference type="AlphaFoldDB" id="A0A0E9LVE1"/>
<dbReference type="InterPro" id="IPR005135">
    <property type="entry name" value="Endo/exonuclease/phosphatase"/>
</dbReference>
<name>A0A0E9LVE1_9BACT</name>
<keyword evidence="3" id="KW-0269">Exonuclease</keyword>
<dbReference type="Proteomes" id="UP000032900">
    <property type="component" value="Unassembled WGS sequence"/>
</dbReference>
<feature type="signal peptide" evidence="1">
    <location>
        <begin position="1"/>
        <end position="22"/>
    </location>
</feature>